<evidence type="ECO:0000256" key="2">
    <source>
        <dbReference type="ARBA" id="ARBA00022833"/>
    </source>
</evidence>
<protein>
    <submittedName>
        <fullName evidence="4">Nucleoside deaminase</fullName>
        <ecNumber evidence="4">3.5.4.33</ecNumber>
    </submittedName>
</protein>
<keyword evidence="1" id="KW-0479">Metal-binding</keyword>
<evidence type="ECO:0000313" key="4">
    <source>
        <dbReference type="EMBL" id="MFC0389912.1"/>
    </source>
</evidence>
<accession>A0ABV6J292</accession>
<dbReference type="SUPFAM" id="SSF53927">
    <property type="entry name" value="Cytidine deaminase-like"/>
    <property type="match status" value="1"/>
</dbReference>
<dbReference type="EMBL" id="JBHLVF010000003">
    <property type="protein sequence ID" value="MFC0389912.1"/>
    <property type="molecule type" value="Genomic_DNA"/>
</dbReference>
<dbReference type="InterPro" id="IPR002125">
    <property type="entry name" value="CMP_dCMP_dom"/>
</dbReference>
<comment type="caution">
    <text evidence="4">The sequence shown here is derived from an EMBL/GenBank/DDBJ whole genome shotgun (WGS) entry which is preliminary data.</text>
</comment>
<dbReference type="PANTHER" id="PTHR11079:SF161">
    <property type="entry name" value="CMP_DCMP-TYPE DEAMINASE DOMAIN-CONTAINING PROTEIN"/>
    <property type="match status" value="1"/>
</dbReference>
<dbReference type="Pfam" id="PF00383">
    <property type="entry name" value="dCMP_cyt_deam_1"/>
    <property type="match status" value="1"/>
</dbReference>
<evidence type="ECO:0000259" key="3">
    <source>
        <dbReference type="PROSITE" id="PS51747"/>
    </source>
</evidence>
<dbReference type="Gene3D" id="3.40.140.10">
    <property type="entry name" value="Cytidine Deaminase, domain 2"/>
    <property type="match status" value="1"/>
</dbReference>
<keyword evidence="5" id="KW-1185">Reference proteome</keyword>
<dbReference type="PROSITE" id="PS51747">
    <property type="entry name" value="CYT_DCMP_DEAMINASES_2"/>
    <property type="match status" value="1"/>
</dbReference>
<evidence type="ECO:0000256" key="1">
    <source>
        <dbReference type="ARBA" id="ARBA00022723"/>
    </source>
</evidence>
<dbReference type="InterPro" id="IPR016192">
    <property type="entry name" value="APOBEC/CMP_deaminase_Zn-bd"/>
</dbReference>
<dbReference type="PANTHER" id="PTHR11079">
    <property type="entry name" value="CYTOSINE DEAMINASE FAMILY MEMBER"/>
    <property type="match status" value="1"/>
</dbReference>
<gene>
    <name evidence="4" type="ORF">ACFFJ8_00835</name>
</gene>
<keyword evidence="4" id="KW-0378">Hydrolase</keyword>
<dbReference type="InterPro" id="IPR016193">
    <property type="entry name" value="Cytidine_deaminase-like"/>
</dbReference>
<dbReference type="CDD" id="cd01285">
    <property type="entry name" value="nucleoside_deaminase"/>
    <property type="match status" value="1"/>
</dbReference>
<evidence type="ECO:0000313" key="5">
    <source>
        <dbReference type="Proteomes" id="UP001589818"/>
    </source>
</evidence>
<organism evidence="4 5">
    <name type="scientific">Paenibacillus mendelii</name>
    <dbReference type="NCBI Taxonomy" id="206163"/>
    <lineage>
        <taxon>Bacteria</taxon>
        <taxon>Bacillati</taxon>
        <taxon>Bacillota</taxon>
        <taxon>Bacilli</taxon>
        <taxon>Bacillales</taxon>
        <taxon>Paenibacillaceae</taxon>
        <taxon>Paenibacillus</taxon>
    </lineage>
</organism>
<dbReference type="Proteomes" id="UP001589818">
    <property type="component" value="Unassembled WGS sequence"/>
</dbReference>
<dbReference type="EC" id="3.5.4.33" evidence="4"/>
<dbReference type="GO" id="GO:0052717">
    <property type="term" value="F:tRNA-specific adenosine-34 deaminase activity"/>
    <property type="evidence" value="ECO:0007669"/>
    <property type="project" value="UniProtKB-EC"/>
</dbReference>
<reference evidence="4 5" key="1">
    <citation type="submission" date="2024-09" db="EMBL/GenBank/DDBJ databases">
        <authorList>
            <person name="Sun Q."/>
            <person name="Mori K."/>
        </authorList>
    </citation>
    <scope>NUCLEOTIDE SEQUENCE [LARGE SCALE GENOMIC DNA]</scope>
    <source>
        <strain evidence="4 5">CCM 4839</strain>
    </source>
</reference>
<keyword evidence="2" id="KW-0862">Zinc</keyword>
<proteinExistence type="predicted"/>
<dbReference type="PROSITE" id="PS00903">
    <property type="entry name" value="CYT_DCMP_DEAMINASES_1"/>
    <property type="match status" value="1"/>
</dbReference>
<sequence length="156" mass="17078">MSINNHWIERVIQMAEDNVQKGEEPFAAIVVCGDEIVGTGVNCVHADHDPTSHAELLAIQGACKQLNQIDLSDCVLYASGEPCPMCMGAIYWAKLGAVYYACSKEEAAAGAGFGDPIRHFFADMASSPEERSIAFHHVDSTRKLEPFRIWSLKHNG</sequence>
<name>A0ABV6J292_9BACL</name>
<dbReference type="RefSeq" id="WP_204821878.1">
    <property type="nucleotide sequence ID" value="NZ_JANHOF010000015.1"/>
</dbReference>
<feature type="domain" description="CMP/dCMP-type deaminase" evidence="3">
    <location>
        <begin position="2"/>
        <end position="124"/>
    </location>
</feature>